<dbReference type="InterPro" id="IPR000571">
    <property type="entry name" value="Znf_CCCH"/>
</dbReference>
<dbReference type="Gene3D" id="4.10.1000.10">
    <property type="entry name" value="Zinc finger, CCCH-type"/>
    <property type="match status" value="1"/>
</dbReference>
<dbReference type="PROSITE" id="PS50103">
    <property type="entry name" value="ZF_C3H1"/>
    <property type="match status" value="3"/>
</dbReference>
<sequence>MDLAPPSLFRHQHHHHLRYGNVLHPPDFIPQPYTNHLPPPPQPRPSHILLPPPPPLPAQSRYIANPPLPPRFTFSPPHHPIIERSHPYELPPSKPYFYRELLPSPPPPPPRENRPLLFIRGYPERNPIFKAEIFRPVSSDNYFHDLAEKWDRDLHWGPKELHTRASDIVDHGRYRDVLFQNREMYDKKDDDRRWDIGSNDWARNLYKERNYDERRWDSSINDRGRELYIEADYDQRRWDNRTDDQARKLYCEGDGEERRWNYGNSEEVLLRLEKRQRCVENDLNLDRFSGRLGRVVIGGDLIRSKKKRRMQKKNALRIKLGKDCSRHGGGSKSQHFSKELSSGTFRGKRKQEFEWSQPRSEDKQEREQSPMELAISFKSNALVAKAILAPSCPGVNSDLNLRDADNGEANNMFGSPSEKTKDVVGTDILTCGSDLRYDSQGSSKELPDEAAVSGRGNVTARDANGLGENALKNGKGMNLWGPNNIDSGRKRRSRLRKKRKNGKQHLRETNLQITKDIGDINNAKDSINCPSVVPQLNSDTTLSKGNTSSEFIGTVPDTVLPPSLGFLVSENGDINSDSYKPSVPNLKRKRSCLTTLPASSCMADNLGGRCSGRAESLVPTTEDTNHMCQLRTDERAPYAHEPFLANKNTGDEGSLGFNNHADAVDKLVSNRASVLGTKKSPVESFDRHRLDYTSGHSSQVGLASLESAFAKGASGVKVSVEGHGMVGLSRPQEDKYFSETREPNSASLPYSALLKNPGSVIISNVGAADGNSGEIFSNQVNIRKLGLDADEFRSSESADVAGCSNASSGIATCSHFLSANRKGILTQFDVSFPGVMCKKSSFDGAELSDNVRSIEGSPKAISNVNGCSSINYSPNLVGKRKTRDAQMGLSGSKTNLVVRTVRSIGGEAARLLSKDHLPSLEVDCCGEKDSCEEDDSLNKGPSRVEDSSVEVDHGANGYRKKRKGGSPISNLSSILEDDTIADGLTSDCPKLDQGFTGLSEREAEQREVTPSVSAAIKNCDTISLDDEVGSETFYVADVDETMADDVELHMNDGLASSAKNLPLFADRNCVYASSSRDELLASGFDWQSCMSSPEELTAYSDFSRNRKTSSRQLENEMSCWRGNLSNRKPVTADHHTFSLGKSLETALDNSVTNADPLSPTEDNNKVVKKLNLVHGKLTLSEKQPTSAIPKVFPGPHPLNFSNPRKFHPTHVTKSRTWHRAGSSPLAVTEPKSQPSPLPQIHETKTARSTHSSYIRKGNSLVRKPSLSHFTPPGFHGSGSSIYRLTPCSDNSKNNQASDSRGDADAPTLLGTDQVKTSQKYETLPIHDSQKPLNCMVSNLEDPLPVGNAPRNSCLSKTSDASENTIASSAVPEVQTGLVNNSDIPRLVEGTGKKIMYVKRKSNQLVAAPNSDDKSMTGVDKNQAAISDGYYKSRKNQLVRASSQNHVKKGNTNLKACGLASHTVLPRTSSRRQAGFAKTYRSSKFSFVWKLHDKQSSEKDKNSVGPQKVWPHLLPWKRASYWRSFMHALGTKPNHSALSTASQKLLVSRKRGAIYTRSIHGYSLRMSKVLSVSGSSLKWSKSIEKNSKKANEEATRAVAAAEKRKKEEKDSLPIASKSRNHVSRKSVLSVKLRPGERIFRIGSERYKMDPTRRTLHRITAEIEPLSSVVLQSEKNAKRSYVPRRLLIGNDEYVRIGNGNQLVRDPKKRTRVLASEKVRWSLRTARLRMARKRRYCQFFTRFGKCNKDDGKCPYIHDPSKIAVCTKFLSGSCSNPDCKLTHKVIPERMQDCSYFLKGSCSNENCPYRHVNVNPDSTVCESFLRGYCADGNEVLLVLASNILKFRPATCCEARNWIYLDQAQCRKKHTYVCPAFESTGICPQASTCKLHHPKKMEKKPTTEPKIIRGRYFDGGLIGDADCSMDTTEKLSAKGEDDTVCHEGKFPDYISLDVSDEEMDHRLHPRQVCDDIMQDAH</sequence>
<dbReference type="SMART" id="SM00356">
    <property type="entry name" value="ZnF_C3H1"/>
    <property type="match status" value="4"/>
</dbReference>
<evidence type="ECO:0000256" key="1">
    <source>
        <dbReference type="ARBA" id="ARBA00022723"/>
    </source>
</evidence>
<accession>A0AAE1WCU8</accession>
<dbReference type="PANTHER" id="PTHR46156">
    <property type="entry name" value="CCCH ZINGC FINGER"/>
    <property type="match status" value="1"/>
</dbReference>
<gene>
    <name evidence="9" type="ORF">Sango_2166600</name>
</gene>
<protein>
    <submittedName>
        <fullName evidence="9">Zinc finger CCCH domain-containing protein 7</fullName>
    </submittedName>
</protein>
<feature type="region of interest" description="Disordered" evidence="7">
    <location>
        <begin position="320"/>
        <end position="369"/>
    </location>
</feature>
<feature type="domain" description="C3H1-type" evidence="8">
    <location>
        <begin position="1783"/>
        <end position="1809"/>
    </location>
</feature>
<evidence type="ECO:0000313" key="9">
    <source>
        <dbReference type="EMBL" id="KAK4391033.1"/>
    </source>
</evidence>
<feature type="region of interest" description="Disordered" evidence="7">
    <location>
        <begin position="28"/>
        <end position="56"/>
    </location>
</feature>
<feature type="region of interest" description="Disordered" evidence="7">
    <location>
        <begin position="932"/>
        <end position="969"/>
    </location>
</feature>
<keyword evidence="10" id="KW-1185">Reference proteome</keyword>
<keyword evidence="6" id="KW-0175">Coiled coil</keyword>
<feature type="compositionally biased region" description="Basic and acidic residues" evidence="7">
    <location>
        <begin position="942"/>
        <end position="953"/>
    </location>
</feature>
<keyword evidence="2" id="KW-0677">Repeat</keyword>
<dbReference type="EMBL" id="JACGWL010000012">
    <property type="protein sequence ID" value="KAK4391033.1"/>
    <property type="molecule type" value="Genomic_DNA"/>
</dbReference>
<feature type="coiled-coil region" evidence="6">
    <location>
        <begin position="1583"/>
        <end position="1610"/>
    </location>
</feature>
<proteinExistence type="predicted"/>
<feature type="domain" description="C3H1-type" evidence="8">
    <location>
        <begin position="1862"/>
        <end position="1890"/>
    </location>
</feature>
<feature type="zinc finger region" description="C3H1-type" evidence="5">
    <location>
        <begin position="1862"/>
        <end position="1890"/>
    </location>
</feature>
<evidence type="ECO:0000256" key="4">
    <source>
        <dbReference type="ARBA" id="ARBA00022833"/>
    </source>
</evidence>
<feature type="region of interest" description="Disordered" evidence="7">
    <location>
        <begin position="1214"/>
        <end position="1252"/>
    </location>
</feature>
<dbReference type="FunFam" id="4.10.1000.10:FF:000008">
    <property type="entry name" value="zinc finger CCCH domain-containing protein 3"/>
    <property type="match status" value="1"/>
</dbReference>
<feature type="region of interest" description="Disordered" evidence="7">
    <location>
        <begin position="1285"/>
        <end position="1310"/>
    </location>
</feature>
<name>A0AAE1WCU8_9LAMI</name>
<comment type="caution">
    <text evidence="9">The sequence shown here is derived from an EMBL/GenBank/DDBJ whole genome shotgun (WGS) entry which is preliminary data.</text>
</comment>
<evidence type="ECO:0000256" key="6">
    <source>
        <dbReference type="SAM" id="Coils"/>
    </source>
</evidence>
<feature type="domain" description="C3H1-type" evidence="8">
    <location>
        <begin position="1728"/>
        <end position="1757"/>
    </location>
</feature>
<keyword evidence="1 5" id="KW-0479">Metal-binding</keyword>
<dbReference type="GO" id="GO:0008270">
    <property type="term" value="F:zinc ion binding"/>
    <property type="evidence" value="ECO:0007669"/>
    <property type="project" value="UniProtKB-KW"/>
</dbReference>
<evidence type="ECO:0000256" key="3">
    <source>
        <dbReference type="ARBA" id="ARBA00022771"/>
    </source>
</evidence>
<dbReference type="PANTHER" id="PTHR46156:SF1">
    <property type="entry name" value="ZINC FINGER CCCH DOMAIN-CONTAINING PROTEIN 3"/>
    <property type="match status" value="1"/>
</dbReference>
<evidence type="ECO:0000256" key="7">
    <source>
        <dbReference type="SAM" id="MobiDB-lite"/>
    </source>
</evidence>
<feature type="compositionally biased region" description="Pro residues" evidence="7">
    <location>
        <begin position="37"/>
        <end position="56"/>
    </location>
</feature>
<evidence type="ECO:0000256" key="2">
    <source>
        <dbReference type="ARBA" id="ARBA00022737"/>
    </source>
</evidence>
<reference evidence="9" key="2">
    <citation type="journal article" date="2024" name="Plant">
        <title>Genomic evolution and insights into agronomic trait innovations of Sesamum species.</title>
        <authorList>
            <person name="Miao H."/>
            <person name="Wang L."/>
            <person name="Qu L."/>
            <person name="Liu H."/>
            <person name="Sun Y."/>
            <person name="Le M."/>
            <person name="Wang Q."/>
            <person name="Wei S."/>
            <person name="Zheng Y."/>
            <person name="Lin W."/>
            <person name="Duan Y."/>
            <person name="Cao H."/>
            <person name="Xiong S."/>
            <person name="Wang X."/>
            <person name="Wei L."/>
            <person name="Li C."/>
            <person name="Ma Q."/>
            <person name="Ju M."/>
            <person name="Zhao R."/>
            <person name="Li G."/>
            <person name="Mu C."/>
            <person name="Tian Q."/>
            <person name="Mei H."/>
            <person name="Zhang T."/>
            <person name="Gao T."/>
            <person name="Zhang H."/>
        </authorList>
    </citation>
    <scope>NUCLEOTIDE SEQUENCE</scope>
    <source>
        <strain evidence="9">K16</strain>
    </source>
</reference>
<feature type="compositionally biased region" description="Basic residues" evidence="7">
    <location>
        <begin position="489"/>
        <end position="504"/>
    </location>
</feature>
<feature type="zinc finger region" description="C3H1-type" evidence="5">
    <location>
        <begin position="1728"/>
        <end position="1757"/>
    </location>
</feature>
<dbReference type="GO" id="GO:0005634">
    <property type="term" value="C:nucleus"/>
    <property type="evidence" value="ECO:0007669"/>
    <property type="project" value="TreeGrafter"/>
</dbReference>
<keyword evidence="3 5" id="KW-0863">Zinc-finger</keyword>
<keyword evidence="4 5" id="KW-0862">Zinc</keyword>
<evidence type="ECO:0000256" key="5">
    <source>
        <dbReference type="PROSITE-ProRule" id="PRU00723"/>
    </source>
</evidence>
<reference evidence="9" key="1">
    <citation type="submission" date="2020-06" db="EMBL/GenBank/DDBJ databases">
        <authorList>
            <person name="Li T."/>
            <person name="Hu X."/>
            <person name="Zhang T."/>
            <person name="Song X."/>
            <person name="Zhang H."/>
            <person name="Dai N."/>
            <person name="Sheng W."/>
            <person name="Hou X."/>
            <person name="Wei L."/>
        </authorList>
    </citation>
    <scope>NUCLEOTIDE SEQUENCE</scope>
    <source>
        <strain evidence="9">K16</strain>
        <tissue evidence="9">Leaf</tissue>
    </source>
</reference>
<feature type="zinc finger region" description="C3H1-type" evidence="5">
    <location>
        <begin position="1783"/>
        <end position="1809"/>
    </location>
</feature>
<dbReference type="Proteomes" id="UP001289374">
    <property type="component" value="Unassembled WGS sequence"/>
</dbReference>
<organism evidence="9 10">
    <name type="scientific">Sesamum angolense</name>
    <dbReference type="NCBI Taxonomy" id="2727404"/>
    <lineage>
        <taxon>Eukaryota</taxon>
        <taxon>Viridiplantae</taxon>
        <taxon>Streptophyta</taxon>
        <taxon>Embryophyta</taxon>
        <taxon>Tracheophyta</taxon>
        <taxon>Spermatophyta</taxon>
        <taxon>Magnoliopsida</taxon>
        <taxon>eudicotyledons</taxon>
        <taxon>Gunneridae</taxon>
        <taxon>Pentapetalae</taxon>
        <taxon>asterids</taxon>
        <taxon>lamiids</taxon>
        <taxon>Lamiales</taxon>
        <taxon>Pedaliaceae</taxon>
        <taxon>Sesamum</taxon>
    </lineage>
</organism>
<evidence type="ECO:0000259" key="8">
    <source>
        <dbReference type="PROSITE" id="PS50103"/>
    </source>
</evidence>
<evidence type="ECO:0000313" key="10">
    <source>
        <dbReference type="Proteomes" id="UP001289374"/>
    </source>
</evidence>
<feature type="compositionally biased region" description="Polar residues" evidence="7">
    <location>
        <begin position="1285"/>
        <end position="1298"/>
    </location>
</feature>
<feature type="compositionally biased region" description="Basic and acidic residues" evidence="7">
    <location>
        <begin position="359"/>
        <end position="369"/>
    </location>
</feature>
<feature type="region of interest" description="Disordered" evidence="7">
    <location>
        <begin position="436"/>
        <end position="505"/>
    </location>
</feature>